<evidence type="ECO:0000256" key="1">
    <source>
        <dbReference type="SAM" id="Phobius"/>
    </source>
</evidence>
<gene>
    <name evidence="2" type="ORF">HUG12_00735</name>
</gene>
<keyword evidence="1" id="KW-0812">Transmembrane</keyword>
<dbReference type="Proteomes" id="UP000509626">
    <property type="component" value="Chromosome"/>
</dbReference>
<feature type="transmembrane region" description="Helical" evidence="1">
    <location>
        <begin position="72"/>
        <end position="89"/>
    </location>
</feature>
<organism evidence="2 3">
    <name type="scientific">Halorarum salinum</name>
    <dbReference type="NCBI Taxonomy" id="2743089"/>
    <lineage>
        <taxon>Archaea</taxon>
        <taxon>Methanobacteriati</taxon>
        <taxon>Methanobacteriota</taxon>
        <taxon>Stenosarchaea group</taxon>
        <taxon>Halobacteria</taxon>
        <taxon>Halobacteriales</taxon>
        <taxon>Haloferacaceae</taxon>
        <taxon>Halorarum</taxon>
    </lineage>
</organism>
<reference evidence="2 3" key="1">
    <citation type="submission" date="2020-06" db="EMBL/GenBank/DDBJ databases">
        <title>NJ-3-1, isolated from saline soil.</title>
        <authorList>
            <person name="Cui H.L."/>
            <person name="Shi X."/>
        </authorList>
    </citation>
    <scope>NUCLEOTIDE SEQUENCE [LARGE SCALE GENOMIC DNA]</scope>
    <source>
        <strain evidence="2 3">NJ-3-1</strain>
    </source>
</reference>
<dbReference type="AlphaFoldDB" id="A0A7D5L8N8"/>
<keyword evidence="1" id="KW-0472">Membrane</keyword>
<proteinExistence type="predicted"/>
<accession>A0A7D5L8N8</accession>
<evidence type="ECO:0000313" key="3">
    <source>
        <dbReference type="Proteomes" id="UP000509626"/>
    </source>
</evidence>
<sequence length="95" mass="10407">MVDTARPQTGKIIYDKDLRNDWESLHGCTMSKDSMIPLLAIVVVAVALIGLAYLNITGVFQISGAALVDRNTATIIVAILFLLMVPWAYRRAKSS</sequence>
<dbReference type="KEGG" id="halu:HUG12_00735"/>
<keyword evidence="1" id="KW-1133">Transmembrane helix</keyword>
<feature type="transmembrane region" description="Helical" evidence="1">
    <location>
        <begin position="38"/>
        <end position="60"/>
    </location>
</feature>
<dbReference type="EMBL" id="CP058579">
    <property type="protein sequence ID" value="QLG60355.1"/>
    <property type="molecule type" value="Genomic_DNA"/>
</dbReference>
<name>A0A7D5L8N8_9EURY</name>
<protein>
    <submittedName>
        <fullName evidence="2">Uncharacterized protein</fullName>
    </submittedName>
</protein>
<keyword evidence="3" id="KW-1185">Reference proteome</keyword>
<evidence type="ECO:0000313" key="2">
    <source>
        <dbReference type="EMBL" id="QLG60355.1"/>
    </source>
</evidence>